<feature type="compositionally biased region" description="Polar residues" evidence="14">
    <location>
        <begin position="1"/>
        <end position="10"/>
    </location>
</feature>
<dbReference type="VEuPathDB" id="FungiDB:CTRG_01114"/>
<dbReference type="Pfam" id="PF01853">
    <property type="entry name" value="MOZ_SAS"/>
    <property type="match status" value="1"/>
</dbReference>
<keyword evidence="17" id="KW-1185">Reference proteome</keyword>
<evidence type="ECO:0000256" key="12">
    <source>
        <dbReference type="ARBA" id="ARBA00023315"/>
    </source>
</evidence>
<keyword evidence="11" id="KW-0539">Nucleus</keyword>
<evidence type="ECO:0000256" key="11">
    <source>
        <dbReference type="ARBA" id="ARBA00023242"/>
    </source>
</evidence>
<dbReference type="PROSITE" id="PS51726">
    <property type="entry name" value="MYST_HAT"/>
    <property type="match status" value="1"/>
</dbReference>
<dbReference type="Proteomes" id="UP000002037">
    <property type="component" value="Unassembled WGS sequence"/>
</dbReference>
<dbReference type="InterPro" id="IPR016181">
    <property type="entry name" value="Acyl_CoA_acyltransferase"/>
</dbReference>
<evidence type="ECO:0000256" key="13">
    <source>
        <dbReference type="PIRSR" id="PIRSR602717-51"/>
    </source>
</evidence>
<dbReference type="GO" id="GO:0008270">
    <property type="term" value="F:zinc ion binding"/>
    <property type="evidence" value="ECO:0007669"/>
    <property type="project" value="UniProtKB-KW"/>
</dbReference>
<dbReference type="STRING" id="294747.C5M5I4"/>
<evidence type="ECO:0000256" key="5">
    <source>
        <dbReference type="ARBA" id="ARBA00022723"/>
    </source>
</evidence>
<evidence type="ECO:0000256" key="6">
    <source>
        <dbReference type="ARBA" id="ARBA00022771"/>
    </source>
</evidence>
<dbReference type="GO" id="GO:0035267">
    <property type="term" value="C:NuA4 histone acetyltransferase complex"/>
    <property type="evidence" value="ECO:0007669"/>
    <property type="project" value="TreeGrafter"/>
</dbReference>
<dbReference type="Gene3D" id="3.30.60.60">
    <property type="entry name" value="N-acetyl transferase-like"/>
    <property type="match status" value="1"/>
</dbReference>
<dbReference type="GO" id="GO:0006355">
    <property type="term" value="P:regulation of DNA-templated transcription"/>
    <property type="evidence" value="ECO:0007669"/>
    <property type="project" value="InterPro"/>
</dbReference>
<sequence length="353" mass="41488">MFDTTDNPITSPKRKKARNKDTEDNSYYGQLNKRNINKVTFGNYEFSAWYGNAAYFHPHDLSHSSLGYVYANKVAMEGSGARKIHKKDMFDETLHEFWLDHLYVCEYCFKYSSQEHELNLHVAKCQQNRTRPNLGKLMYRDQKNGYIIREIRGFQNPLFCQNLCLFGKLFLDDKSIYYNIDHFNFYIIYGKDDYSTNYIPMGFFSKEVLSYENDINLACICVFPPFQRRHLGSLLIDFSYQLARVTPGQYYGSGPEYPLSPYGKMTYLRYWSKRIVRVIDESQESFTLNDLSRLTGFRKEDILLSLEFMGVLVSDSTTGDVSLCIDNLKHWKKENHYDPYKELDALDTSCLII</sequence>
<dbReference type="GO" id="GO:0000781">
    <property type="term" value="C:chromosome, telomeric region"/>
    <property type="evidence" value="ECO:0007669"/>
    <property type="project" value="GOC"/>
</dbReference>
<gene>
    <name evidence="16" type="ORF">CTRG_01114</name>
</gene>
<dbReference type="HOGENOM" id="CLU_011815_0_2_1"/>
<dbReference type="EC" id="2.3.1.48" evidence="3"/>
<organism evidence="16 17">
    <name type="scientific">Candida tropicalis (strain ATCC MYA-3404 / T1)</name>
    <name type="common">Yeast</name>
    <dbReference type="NCBI Taxonomy" id="294747"/>
    <lineage>
        <taxon>Eukaryota</taxon>
        <taxon>Fungi</taxon>
        <taxon>Dikarya</taxon>
        <taxon>Ascomycota</taxon>
        <taxon>Saccharomycotina</taxon>
        <taxon>Pichiomycetes</taxon>
        <taxon>Debaryomycetaceae</taxon>
        <taxon>Candida/Lodderomyces clade</taxon>
        <taxon>Candida</taxon>
    </lineage>
</organism>
<evidence type="ECO:0000256" key="9">
    <source>
        <dbReference type="ARBA" id="ARBA00023015"/>
    </source>
</evidence>
<dbReference type="eggNOG" id="KOG2747">
    <property type="taxonomic scope" value="Eukaryota"/>
</dbReference>
<keyword evidence="6" id="KW-0863">Zinc-finger</keyword>
<keyword evidence="9" id="KW-0805">Transcription regulation</keyword>
<dbReference type="GO" id="GO:0005634">
    <property type="term" value="C:nucleus"/>
    <property type="evidence" value="ECO:0007669"/>
    <property type="project" value="UniProtKB-SubCell"/>
</dbReference>
<evidence type="ECO:0000256" key="14">
    <source>
        <dbReference type="SAM" id="MobiDB-lite"/>
    </source>
</evidence>
<evidence type="ECO:0000313" key="16">
    <source>
        <dbReference type="EMBL" id="EER34254.1"/>
    </source>
</evidence>
<evidence type="ECO:0000256" key="8">
    <source>
        <dbReference type="ARBA" id="ARBA00022990"/>
    </source>
</evidence>
<evidence type="ECO:0000256" key="1">
    <source>
        <dbReference type="ARBA" id="ARBA00004123"/>
    </source>
</evidence>
<dbReference type="AlphaFoldDB" id="C5M5I4"/>
<comment type="similarity">
    <text evidence="2">Belongs to the MYST (SAS/MOZ) family.</text>
</comment>
<evidence type="ECO:0000256" key="10">
    <source>
        <dbReference type="ARBA" id="ARBA00023163"/>
    </source>
</evidence>
<dbReference type="InterPro" id="IPR050603">
    <property type="entry name" value="MYST_HAT"/>
</dbReference>
<dbReference type="PANTHER" id="PTHR10615:SF219">
    <property type="entry name" value="HISTONE ACETYLTRANSFERASE KAT5"/>
    <property type="match status" value="1"/>
</dbReference>
<evidence type="ECO:0000259" key="15">
    <source>
        <dbReference type="PROSITE" id="PS51726"/>
    </source>
</evidence>
<dbReference type="OrthoDB" id="787137at2759"/>
<dbReference type="Gene3D" id="1.10.10.10">
    <property type="entry name" value="Winged helix-like DNA-binding domain superfamily/Winged helix DNA-binding domain"/>
    <property type="match status" value="1"/>
</dbReference>
<dbReference type="PANTHER" id="PTHR10615">
    <property type="entry name" value="HISTONE ACETYLTRANSFERASE"/>
    <property type="match status" value="1"/>
</dbReference>
<evidence type="ECO:0000256" key="3">
    <source>
        <dbReference type="ARBA" id="ARBA00013184"/>
    </source>
</evidence>
<dbReference type="GO" id="GO:0031509">
    <property type="term" value="P:subtelomeric heterochromatin formation"/>
    <property type="evidence" value="ECO:0007669"/>
    <property type="project" value="EnsemblFungi"/>
</dbReference>
<evidence type="ECO:0000256" key="4">
    <source>
        <dbReference type="ARBA" id="ARBA00022679"/>
    </source>
</evidence>
<dbReference type="InterPro" id="IPR002717">
    <property type="entry name" value="HAT_MYST-type"/>
</dbReference>
<protein>
    <recommendedName>
        <fullName evidence="3">histone acetyltransferase</fullName>
        <ecNumber evidence="3">2.3.1.48</ecNumber>
    </recommendedName>
</protein>
<dbReference type="RefSeq" id="XP_002546809.1">
    <property type="nucleotide sequence ID" value="XM_002546763.1"/>
</dbReference>
<keyword evidence="7" id="KW-0862">Zinc</keyword>
<keyword evidence="12" id="KW-0012">Acyltransferase</keyword>
<reference evidence="16 17" key="1">
    <citation type="journal article" date="2009" name="Nature">
        <title>Evolution of pathogenicity and sexual reproduction in eight Candida genomes.</title>
        <authorList>
            <person name="Butler G."/>
            <person name="Rasmussen M.D."/>
            <person name="Lin M.F."/>
            <person name="Santos M.A."/>
            <person name="Sakthikumar S."/>
            <person name="Munro C.A."/>
            <person name="Rheinbay E."/>
            <person name="Grabherr M."/>
            <person name="Forche A."/>
            <person name="Reedy J.L."/>
            <person name="Agrafioti I."/>
            <person name="Arnaud M.B."/>
            <person name="Bates S."/>
            <person name="Brown A.J."/>
            <person name="Brunke S."/>
            <person name="Costanzo M.C."/>
            <person name="Fitzpatrick D.A."/>
            <person name="de Groot P.W."/>
            <person name="Harris D."/>
            <person name="Hoyer L.L."/>
            <person name="Hube B."/>
            <person name="Klis F.M."/>
            <person name="Kodira C."/>
            <person name="Lennard N."/>
            <person name="Logue M.E."/>
            <person name="Martin R."/>
            <person name="Neiman A.M."/>
            <person name="Nikolaou E."/>
            <person name="Quail M.A."/>
            <person name="Quinn J."/>
            <person name="Santos M.C."/>
            <person name="Schmitzberger F.F."/>
            <person name="Sherlock G."/>
            <person name="Shah P."/>
            <person name="Silverstein K.A."/>
            <person name="Skrzypek M.S."/>
            <person name="Soll D."/>
            <person name="Staggs R."/>
            <person name="Stansfield I."/>
            <person name="Stumpf M.P."/>
            <person name="Sudbery P.E."/>
            <person name="Srikantha T."/>
            <person name="Zeng Q."/>
            <person name="Berman J."/>
            <person name="Berriman M."/>
            <person name="Heitman J."/>
            <person name="Gow N.A."/>
            <person name="Lorenz M.C."/>
            <person name="Birren B.W."/>
            <person name="Kellis M."/>
            <person name="Cuomo C.A."/>
        </authorList>
    </citation>
    <scope>NUCLEOTIDE SEQUENCE [LARGE SCALE GENOMIC DNA]</scope>
    <source>
        <strain evidence="17">ATCC MYA-3404 / T1</strain>
    </source>
</reference>
<dbReference type="EMBL" id="GG692396">
    <property type="protein sequence ID" value="EER34254.1"/>
    <property type="molecule type" value="Genomic_DNA"/>
</dbReference>
<dbReference type="Gene3D" id="3.40.630.30">
    <property type="match status" value="1"/>
</dbReference>
<keyword evidence="8" id="KW-0007">Acetylation</keyword>
<dbReference type="GeneID" id="8301627"/>
<accession>C5M5I4</accession>
<evidence type="ECO:0000256" key="2">
    <source>
        <dbReference type="ARBA" id="ARBA00010107"/>
    </source>
</evidence>
<dbReference type="GO" id="GO:0030466">
    <property type="term" value="P:silent mating-type cassette heterochromatin formation"/>
    <property type="evidence" value="ECO:0007669"/>
    <property type="project" value="EnsemblFungi"/>
</dbReference>
<proteinExistence type="inferred from homology"/>
<keyword evidence="4" id="KW-0808">Transferase</keyword>
<name>C5M5I4_CANTT</name>
<comment type="subcellular location">
    <subcellularLocation>
        <location evidence="1">Nucleus</location>
    </subcellularLocation>
</comment>
<dbReference type="InterPro" id="IPR036388">
    <property type="entry name" value="WH-like_DNA-bd_sf"/>
</dbReference>
<evidence type="ECO:0000313" key="17">
    <source>
        <dbReference type="Proteomes" id="UP000002037"/>
    </source>
</evidence>
<dbReference type="GO" id="GO:0046972">
    <property type="term" value="F:histone H4K16 acetyltransferase activity"/>
    <property type="evidence" value="ECO:0007669"/>
    <property type="project" value="TreeGrafter"/>
</dbReference>
<feature type="region of interest" description="Disordered" evidence="14">
    <location>
        <begin position="1"/>
        <end position="28"/>
    </location>
</feature>
<keyword evidence="5" id="KW-0479">Metal-binding</keyword>
<keyword evidence="10" id="KW-0804">Transcription</keyword>
<feature type="domain" description="MYST-type HAT" evidence="15">
    <location>
        <begin position="31"/>
        <end position="333"/>
    </location>
</feature>
<dbReference type="GO" id="GO:0033255">
    <property type="term" value="C:SAS acetyltransferase complex"/>
    <property type="evidence" value="ECO:0007669"/>
    <property type="project" value="EnsemblFungi"/>
</dbReference>
<dbReference type="KEGG" id="ctp:CTRG_01114"/>
<feature type="active site" description="Proton donor/acceptor" evidence="13">
    <location>
        <position position="256"/>
    </location>
</feature>
<evidence type="ECO:0000256" key="7">
    <source>
        <dbReference type="ARBA" id="ARBA00022833"/>
    </source>
</evidence>
<dbReference type="SUPFAM" id="SSF55729">
    <property type="entry name" value="Acyl-CoA N-acyltransferases (Nat)"/>
    <property type="match status" value="1"/>
</dbReference>